<name>A0ABD1A802_CARAN</name>
<evidence type="ECO:0000313" key="2">
    <source>
        <dbReference type="EMBL" id="KAL1202942.1"/>
    </source>
</evidence>
<evidence type="ECO:0000256" key="1">
    <source>
        <dbReference type="SAM" id="Phobius"/>
    </source>
</evidence>
<dbReference type="Proteomes" id="UP001558713">
    <property type="component" value="Unassembled WGS sequence"/>
</dbReference>
<dbReference type="AlphaFoldDB" id="A0ABD1A802"/>
<feature type="transmembrane region" description="Helical" evidence="1">
    <location>
        <begin position="59"/>
        <end position="76"/>
    </location>
</feature>
<protein>
    <submittedName>
        <fullName evidence="2">Uncharacterized protein</fullName>
    </submittedName>
</protein>
<feature type="transmembrane region" description="Helical" evidence="1">
    <location>
        <begin position="96"/>
        <end position="116"/>
    </location>
</feature>
<sequence length="208" mass="25063">MNKLARKWRRTRRAEDDDKFVLPTSDDIDSRPIDTQEQEEYVRSLEEAHAQQSRQWKSVFVLLLICFAAFLFYSIFQQFISPWELRYHAYFMEDLKSWMVISAEWIAIMACCLSIVGLRDKKNDHRQWFWYSCVVGSALTIFWLYYLLRLPKFRWDAIWLPFGPLCGAGICLYVDHLLEESSDEVKKLRNYMYAYKARLQRQIMKHNS</sequence>
<dbReference type="SUPFAM" id="SSF103473">
    <property type="entry name" value="MFS general substrate transporter"/>
    <property type="match status" value="1"/>
</dbReference>
<keyword evidence="1" id="KW-0472">Membrane</keyword>
<feature type="transmembrane region" description="Helical" evidence="1">
    <location>
        <begin position="158"/>
        <end position="178"/>
    </location>
</feature>
<dbReference type="InterPro" id="IPR036259">
    <property type="entry name" value="MFS_trans_sf"/>
</dbReference>
<gene>
    <name evidence="2" type="ORF">V5N11_015195</name>
</gene>
<reference evidence="2 3" key="1">
    <citation type="submission" date="2024-04" db="EMBL/GenBank/DDBJ databases">
        <title>Genome assembly C_amara_ONT_v2.</title>
        <authorList>
            <person name="Yant L."/>
            <person name="Moore C."/>
            <person name="Slenker M."/>
        </authorList>
    </citation>
    <scope>NUCLEOTIDE SEQUENCE [LARGE SCALE GENOMIC DNA]</scope>
    <source>
        <tissue evidence="2">Leaf</tissue>
    </source>
</reference>
<dbReference type="PANTHER" id="PTHR36784:SF1">
    <property type="entry name" value="HISTONE-LYSINE N-METHYLTRANSFERASE"/>
    <property type="match status" value="1"/>
</dbReference>
<keyword evidence="3" id="KW-1185">Reference proteome</keyword>
<accession>A0ABD1A802</accession>
<evidence type="ECO:0000313" key="3">
    <source>
        <dbReference type="Proteomes" id="UP001558713"/>
    </source>
</evidence>
<keyword evidence="1" id="KW-0812">Transmembrane</keyword>
<keyword evidence="1" id="KW-1133">Transmembrane helix</keyword>
<dbReference type="EMBL" id="JBANAX010000566">
    <property type="protein sequence ID" value="KAL1202942.1"/>
    <property type="molecule type" value="Genomic_DNA"/>
</dbReference>
<feature type="transmembrane region" description="Helical" evidence="1">
    <location>
        <begin position="128"/>
        <end position="146"/>
    </location>
</feature>
<dbReference type="PANTHER" id="PTHR36784">
    <property type="entry name" value="HISTONE-LYSINE N-METHYLTRANSFERASE"/>
    <property type="match status" value="1"/>
</dbReference>
<proteinExistence type="predicted"/>
<organism evidence="2 3">
    <name type="scientific">Cardamine amara subsp. amara</name>
    <dbReference type="NCBI Taxonomy" id="228776"/>
    <lineage>
        <taxon>Eukaryota</taxon>
        <taxon>Viridiplantae</taxon>
        <taxon>Streptophyta</taxon>
        <taxon>Embryophyta</taxon>
        <taxon>Tracheophyta</taxon>
        <taxon>Spermatophyta</taxon>
        <taxon>Magnoliopsida</taxon>
        <taxon>eudicotyledons</taxon>
        <taxon>Gunneridae</taxon>
        <taxon>Pentapetalae</taxon>
        <taxon>rosids</taxon>
        <taxon>malvids</taxon>
        <taxon>Brassicales</taxon>
        <taxon>Brassicaceae</taxon>
        <taxon>Cardamineae</taxon>
        <taxon>Cardamine</taxon>
    </lineage>
</organism>
<comment type="caution">
    <text evidence="2">The sequence shown here is derived from an EMBL/GenBank/DDBJ whole genome shotgun (WGS) entry which is preliminary data.</text>
</comment>